<dbReference type="RefSeq" id="WP_064041678.1">
    <property type="nucleotide sequence ID" value="NZ_LUUJ01000105.1"/>
</dbReference>
<dbReference type="Proteomes" id="UP000077857">
    <property type="component" value="Unassembled WGS sequence"/>
</dbReference>
<name>A0A177N4X9_9GAMM</name>
<evidence type="ECO:0000313" key="1">
    <source>
        <dbReference type="EMBL" id="OAI12881.1"/>
    </source>
</evidence>
<accession>A0A177N4X9</accession>
<sequence length="142" mass="16478">MKRTVLVPTDFSEPSLQLVEHVISHSESRPLDIVLTYCMSLPDSISDLLFFSKIETIRDLRSRDYVNAYRAMLRKHADKDVSIRTDLFTGWNQAAFNNFLAGNQIDEAVIPKHYRLALHRKDSFDPIPFIRKSKLKITEVEI</sequence>
<dbReference type="OrthoDB" id="893860at2"/>
<dbReference type="SUPFAM" id="SSF52402">
    <property type="entry name" value="Adenine nucleotide alpha hydrolases-like"/>
    <property type="match status" value="1"/>
</dbReference>
<dbReference type="AlphaFoldDB" id="A0A177N4X9"/>
<gene>
    <name evidence="1" type="ORF">A1507_18275</name>
</gene>
<comment type="caution">
    <text evidence="1">The sequence shown here is derived from an EMBL/GenBank/DDBJ whole genome shotgun (WGS) entry which is preliminary data.</text>
</comment>
<protein>
    <recommendedName>
        <fullName evidence="3">UspA domain-containing protein</fullName>
    </recommendedName>
</protein>
<dbReference type="Gene3D" id="3.40.50.620">
    <property type="entry name" value="HUPs"/>
    <property type="match status" value="1"/>
</dbReference>
<organism evidence="1 2">
    <name type="scientific">Methylomonas koyamae</name>
    <dbReference type="NCBI Taxonomy" id="702114"/>
    <lineage>
        <taxon>Bacteria</taxon>
        <taxon>Pseudomonadati</taxon>
        <taxon>Pseudomonadota</taxon>
        <taxon>Gammaproteobacteria</taxon>
        <taxon>Methylococcales</taxon>
        <taxon>Methylococcaceae</taxon>
        <taxon>Methylomonas</taxon>
    </lineage>
</organism>
<dbReference type="EMBL" id="LUUJ01000105">
    <property type="protein sequence ID" value="OAI12881.1"/>
    <property type="molecule type" value="Genomic_DNA"/>
</dbReference>
<evidence type="ECO:0000313" key="2">
    <source>
        <dbReference type="Proteomes" id="UP000077857"/>
    </source>
</evidence>
<evidence type="ECO:0008006" key="3">
    <source>
        <dbReference type="Google" id="ProtNLM"/>
    </source>
</evidence>
<proteinExistence type="predicted"/>
<dbReference type="InterPro" id="IPR014729">
    <property type="entry name" value="Rossmann-like_a/b/a_fold"/>
</dbReference>
<reference evidence="1 2" key="1">
    <citation type="submission" date="2016-03" db="EMBL/GenBank/DDBJ databases">
        <authorList>
            <person name="Ploux O."/>
        </authorList>
    </citation>
    <scope>NUCLEOTIDE SEQUENCE [LARGE SCALE GENOMIC DNA]</scope>
    <source>
        <strain evidence="1 2">R-45378</strain>
    </source>
</reference>